<dbReference type="GO" id="GO:0005524">
    <property type="term" value="F:ATP binding"/>
    <property type="evidence" value="ECO:0007669"/>
    <property type="project" value="UniProtKB-KW"/>
</dbReference>
<dbReference type="OrthoDB" id="2110130at2759"/>
<dbReference type="WBParaSite" id="HCON_00150870-00001">
    <property type="protein sequence ID" value="HCON_00150870-00001"/>
    <property type="gene ID" value="HCON_00150870"/>
</dbReference>
<dbReference type="PANTHER" id="PTHR19211:SF14">
    <property type="entry name" value="ATP-BINDING CASSETTE SUB-FAMILY F MEMBER 1"/>
    <property type="match status" value="1"/>
</dbReference>
<keyword evidence="1" id="KW-0677">Repeat</keyword>
<organism evidence="6 7">
    <name type="scientific">Haemonchus contortus</name>
    <name type="common">Barber pole worm</name>
    <dbReference type="NCBI Taxonomy" id="6289"/>
    <lineage>
        <taxon>Eukaryota</taxon>
        <taxon>Metazoa</taxon>
        <taxon>Ecdysozoa</taxon>
        <taxon>Nematoda</taxon>
        <taxon>Chromadorea</taxon>
        <taxon>Rhabditida</taxon>
        <taxon>Rhabditina</taxon>
        <taxon>Rhabditomorpha</taxon>
        <taxon>Strongyloidea</taxon>
        <taxon>Trichostrongylidae</taxon>
        <taxon>Haemonchus</taxon>
    </lineage>
</organism>
<keyword evidence="3" id="KW-0067">ATP-binding</keyword>
<sequence>MSDDELNDKVSGLKMGNEKKLTKRELKKLAKRAGYEKEILAMGGTVDGQNASDIHTEDGERGGIGSGAELGGQFTVSQSSQSQTQKQQADNNMDIKVENFDIGAQGKLLFNKASLTIVYGRRYGLVGPNGMGKTTLLKHIGSRRLQGIPANIDILYCEQEIAVDSTSAIDTVVKSDKKRLALLDEESELTKQLEEGDSSVVQRLQEIARELRDIGADAAEPRARRILAGLGFSKEMQDKAVEDFSGGWRMRISLARALFLEPTLLMLDEPTNHLDLNAVIWLDNYLQSWKKTLLIVSHDQGFLDNVCTDIIHLQDQKLHYYKGNYSLFKRMYDQKTKEYLKAYESQKKQMVALKKGGKSAKQAEEELKRNMQNKQNKQTKGKKGSASIGDESDLPPPELLQRFKEYQVKFSFPETDKLAPPILGLHDVTFGYGNNILFKNLDFGVDMDSRIAIVGANGVGKSTLLKLLTGKIEPLEGELTKHRQVKIGWFDQHANEALNGEQTPIEYLSTKFNIDYQFARKNLGMVGLAGHAHTVKIKDLSGGQKSRVALAELALGQPDMLILDEPTNNLDIESIDALATAITNFGGGVVMVTHDERLVRATDCTLWIVEDQDISEIDGDFDTYKKEVLDALGETLSQ</sequence>
<dbReference type="InterPro" id="IPR027417">
    <property type="entry name" value="P-loop_NTPase"/>
</dbReference>
<keyword evidence="6" id="KW-1185">Reference proteome</keyword>
<accession>A0A7I4YZ29</accession>
<dbReference type="NCBIfam" id="NF000355">
    <property type="entry name" value="ribo_prot_ABC_F"/>
    <property type="match status" value="1"/>
</dbReference>
<dbReference type="SUPFAM" id="SSF52540">
    <property type="entry name" value="P-loop containing nucleoside triphosphate hydrolases"/>
    <property type="match status" value="2"/>
</dbReference>
<dbReference type="InterPro" id="IPR003593">
    <property type="entry name" value="AAA+_ATPase"/>
</dbReference>
<dbReference type="InterPro" id="IPR050611">
    <property type="entry name" value="ABCF"/>
</dbReference>
<dbReference type="PROSITE" id="PS00211">
    <property type="entry name" value="ABC_TRANSPORTER_1"/>
    <property type="match status" value="2"/>
</dbReference>
<dbReference type="GO" id="GO:0016887">
    <property type="term" value="F:ATP hydrolysis activity"/>
    <property type="evidence" value="ECO:0007669"/>
    <property type="project" value="InterPro"/>
</dbReference>
<evidence type="ECO:0000256" key="1">
    <source>
        <dbReference type="ARBA" id="ARBA00022737"/>
    </source>
</evidence>
<feature type="domain" description="ABC transporter" evidence="5">
    <location>
        <begin position="423"/>
        <end position="636"/>
    </location>
</feature>
<keyword evidence="2" id="KW-0547">Nucleotide-binding</keyword>
<dbReference type="PROSITE" id="PS50893">
    <property type="entry name" value="ABC_TRANSPORTER_2"/>
    <property type="match status" value="2"/>
</dbReference>
<evidence type="ECO:0000259" key="5">
    <source>
        <dbReference type="PROSITE" id="PS50893"/>
    </source>
</evidence>
<protein>
    <submittedName>
        <fullName evidence="7">ATP-binding cassette sub-family F member 1</fullName>
    </submittedName>
</protein>
<dbReference type="CDD" id="cd03221">
    <property type="entry name" value="ABCF_EF-3"/>
    <property type="match status" value="2"/>
</dbReference>
<dbReference type="SMART" id="SM00382">
    <property type="entry name" value="AAA"/>
    <property type="match status" value="2"/>
</dbReference>
<dbReference type="InterPro" id="IPR003439">
    <property type="entry name" value="ABC_transporter-like_ATP-bd"/>
</dbReference>
<evidence type="ECO:0000313" key="6">
    <source>
        <dbReference type="Proteomes" id="UP000025227"/>
    </source>
</evidence>
<dbReference type="Gene3D" id="3.40.50.300">
    <property type="entry name" value="P-loop containing nucleotide triphosphate hydrolases"/>
    <property type="match status" value="2"/>
</dbReference>
<dbReference type="InterPro" id="IPR017871">
    <property type="entry name" value="ABC_transporter-like_CS"/>
</dbReference>
<evidence type="ECO:0000256" key="3">
    <source>
        <dbReference type="ARBA" id="ARBA00022840"/>
    </source>
</evidence>
<dbReference type="AlphaFoldDB" id="A0A7I4YZ29"/>
<dbReference type="OMA" id="ARLVLCM"/>
<dbReference type="Pfam" id="PF00005">
    <property type="entry name" value="ABC_tran"/>
    <property type="match status" value="2"/>
</dbReference>
<dbReference type="FunFam" id="3.40.50.300:FF:002050">
    <property type="entry name" value="ABC transporter, class F"/>
    <property type="match status" value="1"/>
</dbReference>
<feature type="region of interest" description="Disordered" evidence="4">
    <location>
        <begin position="369"/>
        <end position="394"/>
    </location>
</feature>
<evidence type="ECO:0000256" key="2">
    <source>
        <dbReference type="ARBA" id="ARBA00022741"/>
    </source>
</evidence>
<dbReference type="Proteomes" id="UP000025227">
    <property type="component" value="Unplaced"/>
</dbReference>
<feature type="region of interest" description="Disordered" evidence="4">
    <location>
        <begin position="46"/>
        <end position="90"/>
    </location>
</feature>
<proteinExistence type="predicted"/>
<dbReference type="FunFam" id="3.40.50.300:FF:000011">
    <property type="entry name" value="Putative ABC transporter ATP-binding component"/>
    <property type="match status" value="1"/>
</dbReference>
<evidence type="ECO:0000313" key="7">
    <source>
        <dbReference type="WBParaSite" id="HCON_00150870-00001"/>
    </source>
</evidence>
<dbReference type="PANTHER" id="PTHR19211">
    <property type="entry name" value="ATP-BINDING TRANSPORT PROTEIN-RELATED"/>
    <property type="match status" value="1"/>
</dbReference>
<reference evidence="7" key="1">
    <citation type="submission" date="2020-12" db="UniProtKB">
        <authorList>
            <consortium name="WormBaseParasite"/>
        </authorList>
    </citation>
    <scope>IDENTIFICATION</scope>
    <source>
        <strain evidence="7">MHco3</strain>
    </source>
</reference>
<feature type="domain" description="ABC transporter" evidence="5">
    <location>
        <begin position="95"/>
        <end position="340"/>
    </location>
</feature>
<feature type="compositionally biased region" description="Low complexity" evidence="4">
    <location>
        <begin position="77"/>
        <end position="88"/>
    </location>
</feature>
<name>A0A7I4YZ29_HAECO</name>
<evidence type="ECO:0000256" key="4">
    <source>
        <dbReference type="SAM" id="MobiDB-lite"/>
    </source>
</evidence>